<dbReference type="PANTHER" id="PTHR32074">
    <property type="entry name" value="RNA DEMETHYLASE ALKBH5"/>
    <property type="match status" value="1"/>
</dbReference>
<evidence type="ECO:0000256" key="4">
    <source>
        <dbReference type="ARBA" id="ARBA00022964"/>
    </source>
</evidence>
<gene>
    <name evidence="7" type="ORF">LAZ67_14000318</name>
</gene>
<proteinExistence type="inferred from homology"/>
<keyword evidence="6" id="KW-0408">Iron</keyword>
<protein>
    <submittedName>
        <fullName evidence="7">ALKBH5</fullName>
    </submittedName>
</protein>
<comment type="similarity">
    <text evidence="2">Belongs to the alkB family.</text>
</comment>
<dbReference type="InterPro" id="IPR037151">
    <property type="entry name" value="AlkB-like_sf"/>
</dbReference>
<dbReference type="InterPro" id="IPR032860">
    <property type="entry name" value="ALKBH5"/>
</dbReference>
<keyword evidence="3" id="KW-0479">Metal-binding</keyword>
<evidence type="ECO:0000256" key="5">
    <source>
        <dbReference type="ARBA" id="ARBA00023002"/>
    </source>
</evidence>
<keyword evidence="5" id="KW-0560">Oxidoreductase</keyword>
<keyword evidence="4" id="KW-0223">Dioxygenase</keyword>
<reference evidence="7 8" key="1">
    <citation type="submission" date="2022-01" db="EMBL/GenBank/DDBJ databases">
        <title>A chromosomal length assembly of Cordylochernes scorpioides.</title>
        <authorList>
            <person name="Zeh D."/>
            <person name="Zeh J."/>
        </authorList>
    </citation>
    <scope>NUCLEOTIDE SEQUENCE [LARGE SCALE GENOMIC DNA]</scope>
    <source>
        <strain evidence="7">IN4F17</strain>
        <tissue evidence="7">Whole Body</tissue>
    </source>
</reference>
<comment type="cofactor">
    <cofactor evidence="1">
        <name>Fe(2+)</name>
        <dbReference type="ChEBI" id="CHEBI:29033"/>
    </cofactor>
</comment>
<keyword evidence="8" id="KW-1185">Reference proteome</keyword>
<evidence type="ECO:0000313" key="7">
    <source>
        <dbReference type="EMBL" id="UYV76410.1"/>
    </source>
</evidence>
<evidence type="ECO:0000256" key="2">
    <source>
        <dbReference type="ARBA" id="ARBA00007879"/>
    </source>
</evidence>
<sequence>MEHAYYDLRDKLKSKYLHKSKFPYDSYYARNTYREEPSNQVNILEKLYEGIKQTTLFDDQQCRAIEARIDEVVEKADRGEYKRFTVDRAPLRSKYFFGEGYTYGAQLQKKGRGMEKLYPHGEVDEIPDWINDLLRENLSLWLDVENSGLTRTLFQVISPLVESGLVPANFINSAVINDYQQGGCIVSHIDPPHIFDRPIVSVSFLSDSALSFGCRFSFRPIRVTEPVLCLPVSRGCITMLEGYAADKITHCIRPQDITSRRAVIILRR</sequence>
<evidence type="ECO:0000256" key="6">
    <source>
        <dbReference type="ARBA" id="ARBA00023004"/>
    </source>
</evidence>
<dbReference type="Gene3D" id="2.60.120.590">
    <property type="entry name" value="Alpha-ketoglutarate-dependent dioxygenase AlkB-like"/>
    <property type="match status" value="1"/>
</dbReference>
<dbReference type="SUPFAM" id="SSF51197">
    <property type="entry name" value="Clavaminate synthase-like"/>
    <property type="match status" value="1"/>
</dbReference>
<evidence type="ECO:0000256" key="1">
    <source>
        <dbReference type="ARBA" id="ARBA00001954"/>
    </source>
</evidence>
<organism evidence="7 8">
    <name type="scientific">Cordylochernes scorpioides</name>
    <dbReference type="NCBI Taxonomy" id="51811"/>
    <lineage>
        <taxon>Eukaryota</taxon>
        <taxon>Metazoa</taxon>
        <taxon>Ecdysozoa</taxon>
        <taxon>Arthropoda</taxon>
        <taxon>Chelicerata</taxon>
        <taxon>Arachnida</taxon>
        <taxon>Pseudoscorpiones</taxon>
        <taxon>Cheliferoidea</taxon>
        <taxon>Chernetidae</taxon>
        <taxon>Cordylochernes</taxon>
    </lineage>
</organism>
<accession>A0ABY6LAC7</accession>
<dbReference type="EMBL" id="CP092876">
    <property type="protein sequence ID" value="UYV76410.1"/>
    <property type="molecule type" value="Genomic_DNA"/>
</dbReference>
<dbReference type="PANTHER" id="PTHR32074:SF2">
    <property type="entry name" value="RNA DEMETHYLASE ALKBH5"/>
    <property type="match status" value="1"/>
</dbReference>
<name>A0ABY6LAC7_9ARAC</name>
<evidence type="ECO:0000313" key="8">
    <source>
        <dbReference type="Proteomes" id="UP001235939"/>
    </source>
</evidence>
<dbReference type="Proteomes" id="UP001235939">
    <property type="component" value="Chromosome 14"/>
</dbReference>
<evidence type="ECO:0000256" key="3">
    <source>
        <dbReference type="ARBA" id="ARBA00022723"/>
    </source>
</evidence>